<gene>
    <name evidence="1" type="ORF">KOR42_34860</name>
</gene>
<dbReference type="RefSeq" id="WP_146510935.1">
    <property type="nucleotide sequence ID" value="NZ_SIHI01000012.1"/>
</dbReference>
<proteinExistence type="predicted"/>
<sequence>MFGLFGGKDWNIIAVIFERRDLYTVSGQRVKGGGAEKARDGAKRHPRTIYWAVFDQKGSYLEGGEGAGSINIPGDVLKKLKAQLAKTGTVLEILKSLETKQADKLAKPLVWAGYPPREMHGQD</sequence>
<dbReference type="AlphaFoldDB" id="A0A5C5WLQ9"/>
<evidence type="ECO:0000313" key="2">
    <source>
        <dbReference type="Proteomes" id="UP000317243"/>
    </source>
</evidence>
<accession>A0A5C5WLQ9</accession>
<organism evidence="1 2">
    <name type="scientific">Thalassoglobus neptunius</name>
    <dbReference type="NCBI Taxonomy" id="1938619"/>
    <lineage>
        <taxon>Bacteria</taxon>
        <taxon>Pseudomonadati</taxon>
        <taxon>Planctomycetota</taxon>
        <taxon>Planctomycetia</taxon>
        <taxon>Planctomycetales</taxon>
        <taxon>Planctomycetaceae</taxon>
        <taxon>Thalassoglobus</taxon>
    </lineage>
</organism>
<dbReference type="Proteomes" id="UP000317243">
    <property type="component" value="Unassembled WGS sequence"/>
</dbReference>
<dbReference type="EMBL" id="SIHI01000012">
    <property type="protein sequence ID" value="TWT51598.1"/>
    <property type="molecule type" value="Genomic_DNA"/>
</dbReference>
<protein>
    <submittedName>
        <fullName evidence="1">Uncharacterized protein</fullName>
    </submittedName>
</protein>
<keyword evidence="2" id="KW-1185">Reference proteome</keyword>
<reference evidence="1 2" key="1">
    <citation type="submission" date="2019-02" db="EMBL/GenBank/DDBJ databases">
        <title>Deep-cultivation of Planctomycetes and their phenomic and genomic characterization uncovers novel biology.</title>
        <authorList>
            <person name="Wiegand S."/>
            <person name="Jogler M."/>
            <person name="Boedeker C."/>
            <person name="Pinto D."/>
            <person name="Vollmers J."/>
            <person name="Rivas-Marin E."/>
            <person name="Kohn T."/>
            <person name="Peeters S.H."/>
            <person name="Heuer A."/>
            <person name="Rast P."/>
            <person name="Oberbeckmann S."/>
            <person name="Bunk B."/>
            <person name="Jeske O."/>
            <person name="Meyerdierks A."/>
            <person name="Storesund J.E."/>
            <person name="Kallscheuer N."/>
            <person name="Luecker S."/>
            <person name="Lage O.M."/>
            <person name="Pohl T."/>
            <person name="Merkel B.J."/>
            <person name="Hornburger P."/>
            <person name="Mueller R.-W."/>
            <person name="Bruemmer F."/>
            <person name="Labrenz M."/>
            <person name="Spormann A.M."/>
            <person name="Op Den Camp H."/>
            <person name="Overmann J."/>
            <person name="Amann R."/>
            <person name="Jetten M.S.M."/>
            <person name="Mascher T."/>
            <person name="Medema M.H."/>
            <person name="Devos D.P."/>
            <person name="Kaster A.-K."/>
            <person name="Ovreas L."/>
            <person name="Rohde M."/>
            <person name="Galperin M.Y."/>
            <person name="Jogler C."/>
        </authorList>
    </citation>
    <scope>NUCLEOTIDE SEQUENCE [LARGE SCALE GENOMIC DNA]</scope>
    <source>
        <strain evidence="1 2">KOR42</strain>
    </source>
</reference>
<dbReference type="OrthoDB" id="214632at2"/>
<name>A0A5C5WLQ9_9PLAN</name>
<evidence type="ECO:0000313" key="1">
    <source>
        <dbReference type="EMBL" id="TWT51598.1"/>
    </source>
</evidence>
<comment type="caution">
    <text evidence="1">The sequence shown here is derived from an EMBL/GenBank/DDBJ whole genome shotgun (WGS) entry which is preliminary data.</text>
</comment>